<proteinExistence type="predicted"/>
<evidence type="ECO:0000313" key="4">
    <source>
        <dbReference type="Proteomes" id="UP000179807"/>
    </source>
</evidence>
<protein>
    <recommendedName>
        <fullName evidence="5">Myb-like DNA-binding domain containing protein</fullName>
    </recommendedName>
</protein>
<feature type="domain" description="Myb-like" evidence="1">
    <location>
        <begin position="65"/>
        <end position="107"/>
    </location>
</feature>
<evidence type="ECO:0000259" key="1">
    <source>
        <dbReference type="PROSITE" id="PS50090"/>
    </source>
</evidence>
<dbReference type="PANTHER" id="PTHR45614:SF253">
    <property type="entry name" value="CHROMOSOME UNDETERMINED SCAFFOLD_38, WHOLE GENOME SHOTGUN SEQUENCE"/>
    <property type="match status" value="1"/>
</dbReference>
<feature type="domain" description="HTH myb-type" evidence="2">
    <location>
        <begin position="4"/>
        <end position="59"/>
    </location>
</feature>
<dbReference type="Pfam" id="PF00249">
    <property type="entry name" value="Myb_DNA-binding"/>
    <property type="match status" value="1"/>
</dbReference>
<dbReference type="RefSeq" id="XP_068351099.1">
    <property type="nucleotide sequence ID" value="XM_068494678.1"/>
</dbReference>
<gene>
    <name evidence="3" type="ORF">TRFO_09095</name>
</gene>
<dbReference type="GO" id="GO:0000981">
    <property type="term" value="F:DNA-binding transcription factor activity, RNA polymerase II-specific"/>
    <property type="evidence" value="ECO:0007669"/>
    <property type="project" value="TreeGrafter"/>
</dbReference>
<sequence>MNKNYRRRIPLFSDDEDSKFVEYMANNPDATWREVASIFSNHTARQCRDHWLTQLSPVIKTTEQWTPHEEDLLINKVIELGENWDLLSQFFPNRSTNELKNQWNTKNHRKLRSIHFMDYDESSIPQDYDSTIYYTHNNLHYHNVPNNNDVKLVSKYPLSSNDAVIEVKKEELPLEFGKMMDQNVLPLMPFFQFSMDNPQITSMFDFNFDFDFF</sequence>
<dbReference type="OrthoDB" id="2143914at2759"/>
<feature type="domain" description="Myb-like" evidence="1">
    <location>
        <begin position="12"/>
        <end position="55"/>
    </location>
</feature>
<dbReference type="InterPro" id="IPR009057">
    <property type="entry name" value="Homeodomain-like_sf"/>
</dbReference>
<reference evidence="3" key="1">
    <citation type="submission" date="2016-10" db="EMBL/GenBank/DDBJ databases">
        <authorList>
            <person name="Benchimol M."/>
            <person name="Almeida L.G."/>
            <person name="Vasconcelos A.T."/>
            <person name="Perreira-Neves A."/>
            <person name="Rosa I.A."/>
            <person name="Tasca T."/>
            <person name="Bogo M.R."/>
            <person name="de Souza W."/>
        </authorList>
    </citation>
    <scope>NUCLEOTIDE SEQUENCE [LARGE SCALE GENOMIC DNA]</scope>
    <source>
        <strain evidence="3">K</strain>
    </source>
</reference>
<dbReference type="InterPro" id="IPR017930">
    <property type="entry name" value="Myb_dom"/>
</dbReference>
<keyword evidence="4" id="KW-1185">Reference proteome</keyword>
<dbReference type="SMART" id="SM00717">
    <property type="entry name" value="SANT"/>
    <property type="match status" value="2"/>
</dbReference>
<comment type="caution">
    <text evidence="3">The sequence shown here is derived from an EMBL/GenBank/DDBJ whole genome shotgun (WGS) entry which is preliminary data.</text>
</comment>
<dbReference type="CDD" id="cd00167">
    <property type="entry name" value="SANT"/>
    <property type="match status" value="2"/>
</dbReference>
<dbReference type="Pfam" id="PF13921">
    <property type="entry name" value="Myb_DNA-bind_6"/>
    <property type="match status" value="1"/>
</dbReference>
<dbReference type="PROSITE" id="PS51294">
    <property type="entry name" value="HTH_MYB"/>
    <property type="match status" value="2"/>
</dbReference>
<dbReference type="PROSITE" id="PS50090">
    <property type="entry name" value="MYB_LIKE"/>
    <property type="match status" value="2"/>
</dbReference>
<organism evidence="3 4">
    <name type="scientific">Tritrichomonas foetus</name>
    <dbReference type="NCBI Taxonomy" id="1144522"/>
    <lineage>
        <taxon>Eukaryota</taxon>
        <taxon>Metamonada</taxon>
        <taxon>Parabasalia</taxon>
        <taxon>Tritrichomonadida</taxon>
        <taxon>Tritrichomonadidae</taxon>
        <taxon>Tritrichomonas</taxon>
    </lineage>
</organism>
<feature type="domain" description="HTH myb-type" evidence="2">
    <location>
        <begin position="65"/>
        <end position="111"/>
    </location>
</feature>
<dbReference type="Proteomes" id="UP000179807">
    <property type="component" value="Unassembled WGS sequence"/>
</dbReference>
<evidence type="ECO:0000313" key="3">
    <source>
        <dbReference type="EMBL" id="OHS97962.1"/>
    </source>
</evidence>
<evidence type="ECO:0008006" key="5">
    <source>
        <dbReference type="Google" id="ProtNLM"/>
    </source>
</evidence>
<dbReference type="GO" id="GO:0000978">
    <property type="term" value="F:RNA polymerase II cis-regulatory region sequence-specific DNA binding"/>
    <property type="evidence" value="ECO:0007669"/>
    <property type="project" value="TreeGrafter"/>
</dbReference>
<dbReference type="GO" id="GO:0005634">
    <property type="term" value="C:nucleus"/>
    <property type="evidence" value="ECO:0007669"/>
    <property type="project" value="TreeGrafter"/>
</dbReference>
<dbReference type="PANTHER" id="PTHR45614">
    <property type="entry name" value="MYB PROTEIN-RELATED"/>
    <property type="match status" value="1"/>
</dbReference>
<accession>A0A1J4JFN8</accession>
<dbReference type="VEuPathDB" id="TrichDB:TRFO_09095"/>
<dbReference type="InterPro" id="IPR001005">
    <property type="entry name" value="SANT/Myb"/>
</dbReference>
<dbReference type="SUPFAM" id="SSF46689">
    <property type="entry name" value="Homeodomain-like"/>
    <property type="match status" value="1"/>
</dbReference>
<dbReference type="GeneID" id="94829382"/>
<dbReference type="EMBL" id="MLAK01001082">
    <property type="protein sequence ID" value="OHS97962.1"/>
    <property type="molecule type" value="Genomic_DNA"/>
</dbReference>
<dbReference type="InterPro" id="IPR050560">
    <property type="entry name" value="MYB_TF"/>
</dbReference>
<evidence type="ECO:0000259" key="2">
    <source>
        <dbReference type="PROSITE" id="PS51294"/>
    </source>
</evidence>
<dbReference type="AlphaFoldDB" id="A0A1J4JFN8"/>
<dbReference type="Gene3D" id="1.10.10.60">
    <property type="entry name" value="Homeodomain-like"/>
    <property type="match status" value="2"/>
</dbReference>
<name>A0A1J4JFN8_9EUKA</name>